<reference evidence="5 6" key="1">
    <citation type="submission" date="2012-12" db="EMBL/GenBank/DDBJ databases">
        <title>Novel taxa of Listeriaceae from agricultural environments in the United States.</title>
        <authorList>
            <person name="den Bakker H.C."/>
            <person name="Allred A."/>
            <person name="Warchocki S."/>
            <person name="Wright E.M."/>
            <person name="Burrell A."/>
            <person name="Nightingale K.K."/>
            <person name="Kephart D."/>
            <person name="Wiedmann M."/>
        </authorList>
    </citation>
    <scope>NUCLEOTIDE SEQUENCE [LARGE SCALE GENOMIC DNA]</scope>
    <source>
        <strain evidence="5 6">FSL F6-1037</strain>
    </source>
</reference>
<feature type="domain" description="M protein trans-acting positive regulator (MGA) HTH" evidence="4">
    <location>
        <begin position="10"/>
        <end position="53"/>
    </location>
</feature>
<comment type="caution">
    <text evidence="5">The sequence shown here is derived from an EMBL/GenBank/DDBJ whole genome shotgun (WGS) entry which is preliminary data.</text>
</comment>
<dbReference type="InterPro" id="IPR013199">
    <property type="entry name" value="HTH_Mga_DNA-bd_dom"/>
</dbReference>
<dbReference type="InterPro" id="IPR007737">
    <property type="entry name" value="Mga_HTH"/>
</dbReference>
<keyword evidence="1" id="KW-0805">Transcription regulation</keyword>
<evidence type="ECO:0000259" key="4">
    <source>
        <dbReference type="Pfam" id="PF08280"/>
    </source>
</evidence>
<proteinExistence type="predicted"/>
<protein>
    <submittedName>
        <fullName evidence="5">Mga helix-turn-helix domain-containing protein</fullName>
    </submittedName>
</protein>
<keyword evidence="6" id="KW-1185">Reference proteome</keyword>
<dbReference type="PANTHER" id="PTHR30185:SF18">
    <property type="entry name" value="TRANSCRIPTIONAL REGULATOR MTLR"/>
    <property type="match status" value="1"/>
</dbReference>
<evidence type="ECO:0000313" key="6">
    <source>
        <dbReference type="Proteomes" id="UP000019243"/>
    </source>
</evidence>
<name>W7CUU7_9LIST</name>
<dbReference type="RefSeq" id="WP_035315301.1">
    <property type="nucleotide sequence ID" value="NZ_AODH01000045.1"/>
</dbReference>
<evidence type="ECO:0000256" key="1">
    <source>
        <dbReference type="ARBA" id="ARBA00023015"/>
    </source>
</evidence>
<evidence type="ECO:0000259" key="3">
    <source>
        <dbReference type="Pfam" id="PF05043"/>
    </source>
</evidence>
<gene>
    <name evidence="5" type="ORF">BCAMP_10600</name>
</gene>
<dbReference type="STRING" id="1265861.BCAMP_10600"/>
<dbReference type="PANTHER" id="PTHR30185">
    <property type="entry name" value="CRYPTIC BETA-GLUCOSIDE BGL OPERON ANTITERMINATOR"/>
    <property type="match status" value="1"/>
</dbReference>
<organism evidence="5 6">
    <name type="scientific">Brochothrix campestris FSL F6-1037</name>
    <dbReference type="NCBI Taxonomy" id="1265861"/>
    <lineage>
        <taxon>Bacteria</taxon>
        <taxon>Bacillati</taxon>
        <taxon>Bacillota</taxon>
        <taxon>Bacilli</taxon>
        <taxon>Bacillales</taxon>
        <taxon>Listeriaceae</taxon>
        <taxon>Brochothrix</taxon>
    </lineage>
</organism>
<dbReference type="InterPro" id="IPR050661">
    <property type="entry name" value="BglG_antiterminators"/>
</dbReference>
<sequence>MRRILSATEQRQLHFIEILVKTDGWIILSEIAKMIGCSDRILKSDVYEINQKFTPFMIETSTKRGLRINYPSHYSIDFVYTVTLNESTGFNMLELLFFNSELTKTTIQTELDISESTLKRAVKKINSVLQEHHVAISTNPYQLVGDEKAVRNLMTHFFKEKYPSGNLPFAAEQRQFITNFFKLMAQKLDIRLNYPDLNLIRAVTFANILRIQKGFSLPEVTTDTPFNPMVSDLLADKTFSETFTALFGIALTLERFWDIFNVFAQTEFVLSASDLQAKALAYPDTIGQTLTSIQSFLENFAMKWQVPIENVEGIAYQIYNLTVWSSGLNFIINDKKTAFMEYITAEFRMFVTNLKTTLSALPFLAEYEWQDAILNEFIYTTIIHWPHLTEHLINHIKPIKVGIFCGQEFQQAQLIETQLKDRFGHHVTSRIMRDEDSDETKGAIETYDVVLSTVSNYLVKDTCTIAVSSLPSMKHWRLIQQLIEADQTNQSFIVSKFVG</sequence>
<keyword evidence="2" id="KW-0804">Transcription</keyword>
<dbReference type="InterPro" id="IPR036388">
    <property type="entry name" value="WH-like_DNA-bd_sf"/>
</dbReference>
<dbReference type="AlphaFoldDB" id="W7CUU7"/>
<dbReference type="Pfam" id="PF08280">
    <property type="entry name" value="HTH_Mga"/>
    <property type="match status" value="1"/>
</dbReference>
<accession>W7CUU7</accession>
<dbReference type="Pfam" id="PF05043">
    <property type="entry name" value="Mga"/>
    <property type="match status" value="1"/>
</dbReference>
<evidence type="ECO:0000256" key="2">
    <source>
        <dbReference type="ARBA" id="ARBA00023163"/>
    </source>
</evidence>
<feature type="domain" description="Mga helix-turn-helix" evidence="3">
    <location>
        <begin position="75"/>
        <end position="158"/>
    </location>
</feature>
<dbReference type="Gene3D" id="1.10.10.10">
    <property type="entry name" value="Winged helix-like DNA-binding domain superfamily/Winged helix DNA-binding domain"/>
    <property type="match status" value="1"/>
</dbReference>
<dbReference type="EMBL" id="AODH01000045">
    <property type="protein sequence ID" value="EUJ36718.1"/>
    <property type="molecule type" value="Genomic_DNA"/>
</dbReference>
<evidence type="ECO:0000313" key="5">
    <source>
        <dbReference type="EMBL" id="EUJ36718.1"/>
    </source>
</evidence>
<dbReference type="Proteomes" id="UP000019243">
    <property type="component" value="Unassembled WGS sequence"/>
</dbReference>